<comment type="similarity">
    <text evidence="4">Belongs to the CAF1 family.</text>
</comment>
<evidence type="ECO:0000256" key="5">
    <source>
        <dbReference type="ARBA" id="ARBA00011757"/>
    </source>
</evidence>
<keyword evidence="10" id="KW-0378">Hydrolase</keyword>
<dbReference type="Proteomes" id="UP001497392">
    <property type="component" value="Unassembled WGS sequence"/>
</dbReference>
<dbReference type="InterPro" id="IPR036397">
    <property type="entry name" value="RNaseH_sf"/>
</dbReference>
<comment type="caution">
    <text evidence="17">The sequence shown here is derived from an EMBL/GenBank/DDBJ whole genome shotgun (WGS) entry which is preliminary data.</text>
</comment>
<comment type="subcellular location">
    <subcellularLocation>
        <location evidence="3">Cytoplasm</location>
    </subcellularLocation>
    <subcellularLocation>
        <location evidence="2">Nucleus</location>
    </subcellularLocation>
</comment>
<dbReference type="SUPFAM" id="SSF53098">
    <property type="entry name" value="Ribonuclease H-like"/>
    <property type="match status" value="1"/>
</dbReference>
<dbReference type="Pfam" id="PF04857">
    <property type="entry name" value="CAF1"/>
    <property type="match status" value="2"/>
</dbReference>
<comment type="function">
    <text evidence="16">Ubiquitous transcription factor required for a diverse set of processes. It is a component of the CCR4 complex involved in the control of gene expression.</text>
</comment>
<dbReference type="EC" id="3.1.13.4" evidence="6"/>
<evidence type="ECO:0000256" key="10">
    <source>
        <dbReference type="ARBA" id="ARBA00022801"/>
    </source>
</evidence>
<keyword evidence="18" id="KW-1185">Reference proteome</keyword>
<name>A0ABP1FH63_9CHLO</name>
<comment type="subunit">
    <text evidence="5">Component of the CCR4-NOT complex, at least composed of CRR4 and CAF1 proteins.</text>
</comment>
<keyword evidence="12" id="KW-0694">RNA-binding</keyword>
<evidence type="ECO:0000256" key="9">
    <source>
        <dbReference type="ARBA" id="ARBA00022723"/>
    </source>
</evidence>
<comment type="catalytic activity">
    <reaction evidence="1">
        <text>Exonucleolytic cleavage of poly(A) to 5'-AMP.</text>
        <dbReference type="EC" id="3.1.13.4"/>
    </reaction>
</comment>
<evidence type="ECO:0000256" key="2">
    <source>
        <dbReference type="ARBA" id="ARBA00004123"/>
    </source>
</evidence>
<protein>
    <recommendedName>
        <fullName evidence="6">poly(A)-specific ribonuclease</fullName>
        <ecNumber evidence="6">3.1.13.4</ecNumber>
    </recommendedName>
</protein>
<evidence type="ECO:0000313" key="18">
    <source>
        <dbReference type="Proteomes" id="UP001497392"/>
    </source>
</evidence>
<evidence type="ECO:0000256" key="7">
    <source>
        <dbReference type="ARBA" id="ARBA00022490"/>
    </source>
</evidence>
<sequence length="284" mass="32320">MVAEGLTGKTSTGEDLRVREVWQDNLDSELEIIRDIVDDYPYIAMDTEFPGVVARPVGNFKNSGEYHYQTLRCNVDMLKLIQLGLTFSDAEGRLPRCNGELCVWQFNFREFKLSEDMYAHDSIDLLKDSGIDFPRNEAQGIDVQRFGELLISSGIVLNDEVQWITFHSGYDFGYLLKVLTYTPLPPTECEFFELLQIYFPNVWDIKYLMKFCNNLHGGLNKLAETLEVERIGPQHQAGSDSLLTSRTFMKLITLMFSGFTGVAKHRGVLFGLGSDGMTEINIDH</sequence>
<evidence type="ECO:0000256" key="12">
    <source>
        <dbReference type="ARBA" id="ARBA00022884"/>
    </source>
</evidence>
<accession>A0ABP1FH63</accession>
<evidence type="ECO:0000256" key="6">
    <source>
        <dbReference type="ARBA" id="ARBA00012161"/>
    </source>
</evidence>
<evidence type="ECO:0000256" key="11">
    <source>
        <dbReference type="ARBA" id="ARBA00022839"/>
    </source>
</evidence>
<keyword evidence="13" id="KW-0805">Transcription regulation</keyword>
<keyword evidence="8" id="KW-0540">Nuclease</keyword>
<keyword evidence="11" id="KW-0269">Exonuclease</keyword>
<keyword evidence="14" id="KW-0804">Transcription</keyword>
<organism evidence="17 18">
    <name type="scientific">Coccomyxa viridis</name>
    <dbReference type="NCBI Taxonomy" id="1274662"/>
    <lineage>
        <taxon>Eukaryota</taxon>
        <taxon>Viridiplantae</taxon>
        <taxon>Chlorophyta</taxon>
        <taxon>core chlorophytes</taxon>
        <taxon>Trebouxiophyceae</taxon>
        <taxon>Trebouxiophyceae incertae sedis</taxon>
        <taxon>Coccomyxaceae</taxon>
        <taxon>Coccomyxa</taxon>
    </lineage>
</organism>
<evidence type="ECO:0000256" key="3">
    <source>
        <dbReference type="ARBA" id="ARBA00004496"/>
    </source>
</evidence>
<dbReference type="InterPro" id="IPR006941">
    <property type="entry name" value="RNase_CAF1"/>
</dbReference>
<evidence type="ECO:0000256" key="13">
    <source>
        <dbReference type="ARBA" id="ARBA00023015"/>
    </source>
</evidence>
<dbReference type="EMBL" id="CAXHTA020000002">
    <property type="protein sequence ID" value="CAL5219279.1"/>
    <property type="molecule type" value="Genomic_DNA"/>
</dbReference>
<keyword evidence="15" id="KW-0539">Nucleus</keyword>
<evidence type="ECO:0000256" key="14">
    <source>
        <dbReference type="ARBA" id="ARBA00023163"/>
    </source>
</evidence>
<proteinExistence type="inferred from homology"/>
<dbReference type="InterPro" id="IPR012337">
    <property type="entry name" value="RNaseH-like_sf"/>
</dbReference>
<reference evidence="17 18" key="1">
    <citation type="submission" date="2024-06" db="EMBL/GenBank/DDBJ databases">
        <authorList>
            <person name="Kraege A."/>
            <person name="Thomma B."/>
        </authorList>
    </citation>
    <scope>NUCLEOTIDE SEQUENCE [LARGE SCALE GENOMIC DNA]</scope>
</reference>
<dbReference type="PANTHER" id="PTHR10797">
    <property type="entry name" value="CCR4-NOT TRANSCRIPTION COMPLEX SUBUNIT"/>
    <property type="match status" value="1"/>
</dbReference>
<evidence type="ECO:0000256" key="4">
    <source>
        <dbReference type="ARBA" id="ARBA00008372"/>
    </source>
</evidence>
<evidence type="ECO:0000256" key="1">
    <source>
        <dbReference type="ARBA" id="ARBA00001663"/>
    </source>
</evidence>
<evidence type="ECO:0000256" key="8">
    <source>
        <dbReference type="ARBA" id="ARBA00022722"/>
    </source>
</evidence>
<dbReference type="InterPro" id="IPR039637">
    <property type="entry name" value="CNOT7/CNOT8/Pop2"/>
</dbReference>
<evidence type="ECO:0000313" key="17">
    <source>
        <dbReference type="EMBL" id="CAL5219279.1"/>
    </source>
</evidence>
<keyword evidence="9" id="KW-0479">Metal-binding</keyword>
<evidence type="ECO:0000256" key="15">
    <source>
        <dbReference type="ARBA" id="ARBA00023242"/>
    </source>
</evidence>
<gene>
    <name evidence="17" type="primary">g1081</name>
    <name evidence="17" type="ORF">VP750_LOCUS938</name>
</gene>
<evidence type="ECO:0000256" key="16">
    <source>
        <dbReference type="ARBA" id="ARBA00025148"/>
    </source>
</evidence>
<keyword evidence="7" id="KW-0963">Cytoplasm</keyword>
<dbReference type="Gene3D" id="3.30.420.10">
    <property type="entry name" value="Ribonuclease H-like superfamily/Ribonuclease H"/>
    <property type="match status" value="1"/>
</dbReference>